<dbReference type="Proteomes" id="UP001304671">
    <property type="component" value="Unassembled WGS sequence"/>
</dbReference>
<sequence length="260" mass="30265">MQNLLTCLIVDDELLAQELIEKFVNRIPYLQCVGKCFTAMDALVMINEKKPDIIFLDINMPEMTGLEFLKSLTNTRPQIIITTAYSYHAIEGYEHDVADFLLKPFPFDRFLKAINKIQQRMIDNKNNAPVATEPKEATVSLEGKDINKEESEEETYLLVKQDKKLVKIYPHEIIFIEGMKDYLKIHTKTKFIVIYMTMTRIEQLLPKSKFLRINRSFIISLAAMKSIEGNMIEMSNDRKLDIGSSYRESLKEYFKSKTLI</sequence>
<dbReference type="Gene3D" id="3.40.50.2300">
    <property type="match status" value="1"/>
</dbReference>
<dbReference type="PROSITE" id="PS50110">
    <property type="entry name" value="RESPONSE_REGULATORY"/>
    <property type="match status" value="1"/>
</dbReference>
<keyword evidence="1" id="KW-0597">Phosphoprotein</keyword>
<proteinExistence type="predicted"/>
<protein>
    <submittedName>
        <fullName evidence="4">Response regulator transcription factor</fullName>
    </submittedName>
</protein>
<evidence type="ECO:0000256" key="1">
    <source>
        <dbReference type="PROSITE-ProRule" id="PRU00169"/>
    </source>
</evidence>
<dbReference type="InterPro" id="IPR001789">
    <property type="entry name" value="Sig_transdc_resp-reg_receiver"/>
</dbReference>
<evidence type="ECO:0000313" key="4">
    <source>
        <dbReference type="EMBL" id="MEA5257958.1"/>
    </source>
</evidence>
<feature type="modified residue" description="4-aspartylphosphate" evidence="1">
    <location>
        <position position="57"/>
    </location>
</feature>
<feature type="domain" description="Response regulatory" evidence="2">
    <location>
        <begin position="6"/>
        <end position="118"/>
    </location>
</feature>
<keyword evidence="5" id="KW-1185">Reference proteome</keyword>
<gene>
    <name evidence="4" type="ORF">VB264_09180</name>
</gene>
<dbReference type="RefSeq" id="WP_323248697.1">
    <property type="nucleotide sequence ID" value="NZ_JAYFUL010000011.1"/>
</dbReference>
<dbReference type="InterPro" id="IPR011006">
    <property type="entry name" value="CheY-like_superfamily"/>
</dbReference>
<accession>A0ABU5QLP5</accession>
<evidence type="ECO:0000259" key="2">
    <source>
        <dbReference type="PROSITE" id="PS50110"/>
    </source>
</evidence>
<dbReference type="Gene3D" id="2.40.50.1020">
    <property type="entry name" value="LytTr DNA-binding domain"/>
    <property type="match status" value="1"/>
</dbReference>
<dbReference type="SMART" id="SM00448">
    <property type="entry name" value="REC"/>
    <property type="match status" value="1"/>
</dbReference>
<organism evidence="4 5">
    <name type="scientific">Arcicella aquatica</name>
    <dbReference type="NCBI Taxonomy" id="217141"/>
    <lineage>
        <taxon>Bacteria</taxon>
        <taxon>Pseudomonadati</taxon>
        <taxon>Bacteroidota</taxon>
        <taxon>Cytophagia</taxon>
        <taxon>Cytophagales</taxon>
        <taxon>Flectobacillaceae</taxon>
        <taxon>Arcicella</taxon>
    </lineage>
</organism>
<evidence type="ECO:0000259" key="3">
    <source>
        <dbReference type="PROSITE" id="PS50930"/>
    </source>
</evidence>
<comment type="caution">
    <text evidence="4">The sequence shown here is derived from an EMBL/GenBank/DDBJ whole genome shotgun (WGS) entry which is preliminary data.</text>
</comment>
<dbReference type="SMART" id="SM00850">
    <property type="entry name" value="LytTR"/>
    <property type="match status" value="1"/>
</dbReference>
<dbReference type="InterPro" id="IPR007492">
    <property type="entry name" value="LytTR_DNA-bd_dom"/>
</dbReference>
<dbReference type="PROSITE" id="PS50930">
    <property type="entry name" value="HTH_LYTTR"/>
    <property type="match status" value="1"/>
</dbReference>
<dbReference type="EMBL" id="JAYFUL010000011">
    <property type="protein sequence ID" value="MEA5257958.1"/>
    <property type="molecule type" value="Genomic_DNA"/>
</dbReference>
<reference evidence="4 5" key="1">
    <citation type="submission" date="2023-12" db="EMBL/GenBank/DDBJ databases">
        <title>Novel species of the genus Arcicella isolated from rivers.</title>
        <authorList>
            <person name="Lu H."/>
        </authorList>
    </citation>
    <scope>NUCLEOTIDE SEQUENCE [LARGE SCALE GENOMIC DNA]</scope>
    <source>
        <strain evidence="4 5">LMG 21963</strain>
    </source>
</reference>
<dbReference type="Pfam" id="PF00072">
    <property type="entry name" value="Response_reg"/>
    <property type="match status" value="1"/>
</dbReference>
<dbReference type="PANTHER" id="PTHR45526">
    <property type="entry name" value="TRANSCRIPTIONAL REGULATORY PROTEIN DPIA"/>
    <property type="match status" value="1"/>
</dbReference>
<dbReference type="SUPFAM" id="SSF52172">
    <property type="entry name" value="CheY-like"/>
    <property type="match status" value="1"/>
</dbReference>
<dbReference type="Pfam" id="PF04397">
    <property type="entry name" value="LytTR"/>
    <property type="match status" value="1"/>
</dbReference>
<feature type="domain" description="HTH LytTR-type" evidence="3">
    <location>
        <begin position="157"/>
        <end position="256"/>
    </location>
</feature>
<dbReference type="InterPro" id="IPR051271">
    <property type="entry name" value="2C-system_Tx_regulators"/>
</dbReference>
<evidence type="ECO:0000313" key="5">
    <source>
        <dbReference type="Proteomes" id="UP001304671"/>
    </source>
</evidence>
<name>A0ABU5QLP5_9BACT</name>
<dbReference type="PANTHER" id="PTHR45526:SF1">
    <property type="entry name" value="TRANSCRIPTIONAL REGULATORY PROTEIN DCUR-RELATED"/>
    <property type="match status" value="1"/>
</dbReference>